<protein>
    <submittedName>
        <fullName evidence="1">Uncharacterized protein</fullName>
    </submittedName>
</protein>
<reference evidence="1 2" key="1">
    <citation type="submission" date="2017-01" db="EMBL/GenBank/DDBJ databases">
        <title>Genome Analysis of Deinococcus marmoris KOPRI26562.</title>
        <authorList>
            <person name="Kim J.H."/>
            <person name="Oh H.-M."/>
        </authorList>
    </citation>
    <scope>NUCLEOTIDE SEQUENCE [LARGE SCALE GENOMIC DNA]</scope>
    <source>
        <strain evidence="1 2">KOPRI26562</strain>
    </source>
</reference>
<organism evidence="1 2">
    <name type="scientific">Deinococcus marmoris</name>
    <dbReference type="NCBI Taxonomy" id="249408"/>
    <lineage>
        <taxon>Bacteria</taxon>
        <taxon>Thermotogati</taxon>
        <taxon>Deinococcota</taxon>
        <taxon>Deinococci</taxon>
        <taxon>Deinococcales</taxon>
        <taxon>Deinococcaceae</taxon>
        <taxon>Deinococcus</taxon>
    </lineage>
</organism>
<sequence>MTTLRFIRSSPPLHITPWPVHILLTAFSVRSVSGNKLAQTLT</sequence>
<dbReference type="Proteomes" id="UP000186607">
    <property type="component" value="Unassembled WGS sequence"/>
</dbReference>
<accession>A0A1U7NY65</accession>
<comment type="caution">
    <text evidence="1">The sequence shown here is derived from an EMBL/GenBank/DDBJ whole genome shotgun (WGS) entry which is preliminary data.</text>
</comment>
<keyword evidence="2" id="KW-1185">Reference proteome</keyword>
<dbReference type="AlphaFoldDB" id="A0A1U7NY65"/>
<name>A0A1U7NY65_9DEIO</name>
<evidence type="ECO:0000313" key="2">
    <source>
        <dbReference type="Proteomes" id="UP000186607"/>
    </source>
</evidence>
<dbReference type="EMBL" id="MSTI01000084">
    <property type="protein sequence ID" value="OLV17850.1"/>
    <property type="molecule type" value="Genomic_DNA"/>
</dbReference>
<evidence type="ECO:0000313" key="1">
    <source>
        <dbReference type="EMBL" id="OLV17850.1"/>
    </source>
</evidence>
<proteinExistence type="predicted"/>
<gene>
    <name evidence="1" type="ORF">BOO71_0007609</name>
</gene>